<comment type="similarity">
    <text evidence="1">Belongs to the glycosyl hydrolase 15 family.</text>
</comment>
<proteinExistence type="inferred from homology"/>
<dbReference type="InterPro" id="IPR011613">
    <property type="entry name" value="GH15-like"/>
</dbReference>
<dbReference type="Gene3D" id="1.50.10.10">
    <property type="match status" value="1"/>
</dbReference>
<feature type="region of interest" description="Disordered" evidence="2">
    <location>
        <begin position="1"/>
        <end position="22"/>
    </location>
</feature>
<gene>
    <name evidence="5" type="ORF">NDI76_15125</name>
</gene>
<dbReference type="Pfam" id="PF09137">
    <property type="entry name" value="Glucodextran_N"/>
    <property type="match status" value="1"/>
</dbReference>
<dbReference type="PANTHER" id="PTHR31616">
    <property type="entry name" value="TREHALASE"/>
    <property type="match status" value="1"/>
</dbReference>
<dbReference type="GO" id="GO:0016787">
    <property type="term" value="F:hydrolase activity"/>
    <property type="evidence" value="ECO:0007669"/>
    <property type="project" value="UniProtKB-KW"/>
</dbReference>
<accession>A0ABU2GGY5</accession>
<protein>
    <submittedName>
        <fullName evidence="5">Glycoside hydrolase family 15 protein</fullName>
    </submittedName>
</protein>
<keyword evidence="6" id="KW-1185">Reference proteome</keyword>
<evidence type="ECO:0000256" key="1">
    <source>
        <dbReference type="ARBA" id="ARBA00006188"/>
    </source>
</evidence>
<dbReference type="InterPro" id="IPR011013">
    <property type="entry name" value="Gal_mutarotase_sf_dom"/>
</dbReference>
<dbReference type="PANTHER" id="PTHR31616:SF0">
    <property type="entry name" value="GLUCAN 1,4-ALPHA-GLUCOSIDASE"/>
    <property type="match status" value="1"/>
</dbReference>
<dbReference type="EMBL" id="JAMQOP010000002">
    <property type="protein sequence ID" value="MDS0300077.1"/>
    <property type="molecule type" value="Genomic_DNA"/>
</dbReference>
<dbReference type="RefSeq" id="WP_310924924.1">
    <property type="nucleotide sequence ID" value="NZ_JAMQOP010000002.1"/>
</dbReference>
<dbReference type="Proteomes" id="UP001257060">
    <property type="component" value="Unassembled WGS sequence"/>
</dbReference>
<reference evidence="5 6" key="1">
    <citation type="submission" date="2022-06" db="EMBL/GenBank/DDBJ databases">
        <title>Halogeometricum sp. a new haloarchaeum isolate from saline soil.</title>
        <authorList>
            <person name="Strakova D."/>
            <person name="Galisteo C."/>
            <person name="Sanchez-Porro C."/>
            <person name="Ventosa A."/>
        </authorList>
    </citation>
    <scope>NUCLEOTIDE SEQUENCE [LARGE SCALE GENOMIC DNA]</scope>
    <source>
        <strain evidence="5 6">S1BR25-6</strain>
    </source>
</reference>
<dbReference type="InterPro" id="IPR014718">
    <property type="entry name" value="GH-type_carb-bd"/>
</dbReference>
<sequence>MDGLHPPSDKDGLLSSPREDGGYVLTTVNQYPSNAVDEDWRGALIEDTSAFRADVEQFGDFHTLLWDADREQTLDVREDAVDSDVAYESPRVPEAHLTNEFAFEDGAEASLSQDVLVSVDRPALLVRNSVSFSEAGERTIFSVLNSSIQDGGEESEGDEAYATTAEGEAGEYECVVSHDGERYFAVALRRAETGQRSFDGRRMGLLGETESETKSAWHDIYRENDGYIDSNDEMGGSLDIGFGLYVDDDEAATWTTAVGFGHSEDDALDAVTSALDRGYEAEREAFADAWETWHEGVSDGPTDDDGANAMYERSLTSLKCAQDPSGGTIAGAFEPEDQGYRFVWPRDQVFIVAAMLAGDAVDEARRALSWLDDKQITEGVVDDRDIPREGTWWQNYRSDGEPNWTALQLDQVGGPIYAHWLVWEEADEDEDVLDEHYEMSRAAAEFLLDYDNGDGFPGKSQDPWEEVWGHSTEGSAASIAGLRAMAELAEARGDDEFADDCRETAATWAGNFDGYCFREDAYLGDHYVTADSPERDDDDVAPDERPDAAAFMATWPWNVVDADSETMRSTVELATDPAWCADDAACVGRYPEDDFTPSGSVEDGGWPLCEAFADVVRWLDGDGDGDEAALREYVFEDAPTWTSATGLLPEQVRGDGAVRWNCNLQWSQAMYVLLAESHVRGGPYGMAPGGDAA</sequence>
<feature type="domain" description="GH15-like" evidence="3">
    <location>
        <begin position="308"/>
        <end position="515"/>
    </location>
</feature>
<dbReference type="SUPFAM" id="SSF74650">
    <property type="entry name" value="Galactose mutarotase-like"/>
    <property type="match status" value="1"/>
</dbReference>
<name>A0ABU2GGY5_9EURY</name>
<feature type="domain" description="Glucodextranase N-terminal" evidence="4">
    <location>
        <begin position="60"/>
        <end position="294"/>
    </location>
</feature>
<evidence type="ECO:0000313" key="5">
    <source>
        <dbReference type="EMBL" id="MDS0300077.1"/>
    </source>
</evidence>
<evidence type="ECO:0000259" key="3">
    <source>
        <dbReference type="Pfam" id="PF00723"/>
    </source>
</evidence>
<dbReference type="InterPro" id="IPR015220">
    <property type="entry name" value="Glucodextranase_N"/>
</dbReference>
<dbReference type="Gene3D" id="2.70.98.10">
    <property type="match status" value="1"/>
</dbReference>
<dbReference type="SUPFAM" id="SSF48208">
    <property type="entry name" value="Six-hairpin glycosidases"/>
    <property type="match status" value="1"/>
</dbReference>
<feature type="compositionally biased region" description="Basic and acidic residues" evidence="2">
    <location>
        <begin position="7"/>
        <end position="21"/>
    </location>
</feature>
<evidence type="ECO:0000256" key="2">
    <source>
        <dbReference type="SAM" id="MobiDB-lite"/>
    </source>
</evidence>
<comment type="caution">
    <text evidence="5">The sequence shown here is derived from an EMBL/GenBank/DDBJ whole genome shotgun (WGS) entry which is preliminary data.</text>
</comment>
<dbReference type="Pfam" id="PF00723">
    <property type="entry name" value="Glyco_hydro_15"/>
    <property type="match status" value="1"/>
</dbReference>
<dbReference type="InterPro" id="IPR012341">
    <property type="entry name" value="6hp_glycosidase-like_sf"/>
</dbReference>
<dbReference type="InterPro" id="IPR008928">
    <property type="entry name" value="6-hairpin_glycosidase_sf"/>
</dbReference>
<evidence type="ECO:0000259" key="4">
    <source>
        <dbReference type="Pfam" id="PF09137"/>
    </source>
</evidence>
<evidence type="ECO:0000313" key="6">
    <source>
        <dbReference type="Proteomes" id="UP001257060"/>
    </source>
</evidence>
<keyword evidence="5" id="KW-0378">Hydrolase</keyword>
<organism evidence="5 6">
    <name type="scientific">Halogeometricum salsisoli</name>
    <dbReference type="NCBI Taxonomy" id="2950536"/>
    <lineage>
        <taxon>Archaea</taxon>
        <taxon>Methanobacteriati</taxon>
        <taxon>Methanobacteriota</taxon>
        <taxon>Stenosarchaea group</taxon>
        <taxon>Halobacteria</taxon>
        <taxon>Halobacteriales</taxon>
        <taxon>Haloferacaceae</taxon>
        <taxon>Halogeometricum</taxon>
    </lineage>
</organism>